<dbReference type="GO" id="GO:0006891">
    <property type="term" value="P:intra-Golgi vesicle-mediated transport"/>
    <property type="evidence" value="ECO:0007669"/>
    <property type="project" value="UniProtKB-UniRule"/>
</dbReference>
<dbReference type="InterPro" id="IPR010490">
    <property type="entry name" value="COG6"/>
</dbReference>
<dbReference type="Pfam" id="PF06419">
    <property type="entry name" value="COG6_N"/>
    <property type="match status" value="1"/>
</dbReference>
<evidence type="ECO:0000256" key="2">
    <source>
        <dbReference type="ARBA" id="ARBA00011023"/>
    </source>
</evidence>
<dbReference type="STRING" id="246404.A0A507F005"/>
<keyword evidence="4 10" id="KW-0813">Transport</keyword>
<evidence type="ECO:0000256" key="4">
    <source>
        <dbReference type="ARBA" id="ARBA00022448"/>
    </source>
</evidence>
<reference evidence="13 14" key="1">
    <citation type="journal article" date="2019" name="Sci. Rep.">
        <title>Comparative genomics of chytrid fungi reveal insights into the obligate biotrophic and pathogenic lifestyle of Synchytrium endobioticum.</title>
        <authorList>
            <person name="van de Vossenberg B.T.L.H."/>
            <person name="Warris S."/>
            <person name="Nguyen H.D.T."/>
            <person name="van Gent-Pelzer M.P.E."/>
            <person name="Joly D.L."/>
            <person name="van de Geest H.C."/>
            <person name="Bonants P.J.M."/>
            <person name="Smith D.S."/>
            <person name="Levesque C.A."/>
            <person name="van der Lee T.A.J."/>
        </authorList>
    </citation>
    <scope>NUCLEOTIDE SEQUENCE [LARGE SCALE GENOMIC DNA]</scope>
    <source>
        <strain evidence="13 14">CBS 675.73</strain>
    </source>
</reference>
<keyword evidence="6 10" id="KW-0333">Golgi apparatus</keyword>
<dbReference type="GO" id="GO:0015031">
    <property type="term" value="P:protein transport"/>
    <property type="evidence" value="ECO:0007669"/>
    <property type="project" value="UniProtKB-KW"/>
</dbReference>
<dbReference type="SMART" id="SM01087">
    <property type="entry name" value="COG6"/>
    <property type="match status" value="1"/>
</dbReference>
<dbReference type="InterPro" id="IPR048368">
    <property type="entry name" value="COG6_N"/>
</dbReference>
<dbReference type="OrthoDB" id="272987at2759"/>
<keyword evidence="5 10" id="KW-0653">Protein transport</keyword>
<name>A0A507F005_9FUNG</name>
<dbReference type="Proteomes" id="UP000320333">
    <property type="component" value="Unassembled WGS sequence"/>
</dbReference>
<evidence type="ECO:0000259" key="12">
    <source>
        <dbReference type="Pfam" id="PF20653"/>
    </source>
</evidence>
<evidence type="ECO:0000256" key="8">
    <source>
        <dbReference type="ARBA" id="ARBA00031348"/>
    </source>
</evidence>
<evidence type="ECO:0000256" key="6">
    <source>
        <dbReference type="ARBA" id="ARBA00023034"/>
    </source>
</evidence>
<evidence type="ECO:0000313" key="13">
    <source>
        <dbReference type="EMBL" id="TPX68970.1"/>
    </source>
</evidence>
<evidence type="ECO:0000256" key="3">
    <source>
        <dbReference type="ARBA" id="ARBA00020973"/>
    </source>
</evidence>
<proteinExistence type="inferred from homology"/>
<evidence type="ECO:0000259" key="11">
    <source>
        <dbReference type="Pfam" id="PF06419"/>
    </source>
</evidence>
<dbReference type="PANTHER" id="PTHR21506">
    <property type="entry name" value="COMPONENT OF OLIGOMERIC GOLGI COMPLEX 6"/>
    <property type="match status" value="1"/>
</dbReference>
<dbReference type="EMBL" id="QEAP01000332">
    <property type="protein sequence ID" value="TPX68970.1"/>
    <property type="molecule type" value="Genomic_DNA"/>
</dbReference>
<comment type="similarity">
    <text evidence="2 10">Belongs to the COG6 family.</text>
</comment>
<evidence type="ECO:0000256" key="5">
    <source>
        <dbReference type="ARBA" id="ARBA00022927"/>
    </source>
</evidence>
<sequence>MATTVSAKLARTHPLSQKLQKILSQNLDSTETRTALESLDAFYEGESDQLDRKDLKAHLDAREMDSYRRFLGAFDSVLGTLSGIEADLDAVNTTYAEMEGTLRTAKEDSAALLAQTRELKSLRAKAIEKKDITNKFLTRFTPSEKELAILTNPSTGISDEFFAAFANLTKINDECNAFLMNDNQKAGNDIIESIAIAQEKAYNKLVSWIQINQMPQNMRRETPELSPVLRKAMAALKSRPTLFQTCLDEICQIRQEIIVQSFMDALTRGGPNGMPRPIELHAHDPVRYVGDMLAWLHQASVGERELVEGLLFGDAMLSESLSADDVFSTLNLGVQRHQQPDSMYEILGRCTDRTCRPLKARVDEVLASHPGATLAYKLANTIQFYNQTISRVIGPATALCETLKDCHSKALKVFFDALETQGIRIGAFVQKPGRDLAPPPIVKEAIMQLRELMASHESSMLVQPNSSEKSVEDSFDPILSASLDPLLAMCIKGATSLPRFENAVYICNCLHYIQSPLSLYEFASARCDAILTQIETQLGVLIGELYSVVLQQSGLAPLIEAVDENLGKMPLAHVPLLDPRTISTTMSSMDVYLCTAGFDAQTRLSGLLSSNHQERALEGAFAAFMAAYQRFHAAVMDPANKFEFPASILRPVEEIRTLLVV</sequence>
<dbReference type="PANTHER" id="PTHR21506:SF0">
    <property type="entry name" value="CONSERVED OLIGOMERIC GOLGI COMPLEX SUBUNIT 6"/>
    <property type="match status" value="1"/>
</dbReference>
<evidence type="ECO:0000256" key="1">
    <source>
        <dbReference type="ARBA" id="ARBA00004395"/>
    </source>
</evidence>
<feature type="domain" description="Conserved Oligomeric Golgi complex subunit 6 C-terminal" evidence="12">
    <location>
        <begin position="184"/>
        <end position="659"/>
    </location>
</feature>
<evidence type="ECO:0000256" key="10">
    <source>
        <dbReference type="RuleBase" id="RU365075"/>
    </source>
</evidence>
<evidence type="ECO:0000256" key="9">
    <source>
        <dbReference type="ARBA" id="ARBA00043873"/>
    </source>
</evidence>
<protein>
    <recommendedName>
        <fullName evidence="3 10">Conserved oligomeric Golgi complex subunit 6</fullName>
        <shortName evidence="10">COG complex subunit 6</shortName>
    </recommendedName>
    <alternativeName>
        <fullName evidence="8 10">Component of oligomeric Golgi complex 6</fullName>
    </alternativeName>
</protein>
<accession>A0A507F005</accession>
<dbReference type="InterPro" id="IPR048369">
    <property type="entry name" value="COG6_C"/>
</dbReference>
<comment type="subcellular location">
    <subcellularLocation>
        <location evidence="1 10">Golgi apparatus membrane</location>
        <topology evidence="1 10">Peripheral membrane protein</topology>
    </subcellularLocation>
</comment>
<keyword evidence="14" id="KW-1185">Reference proteome</keyword>
<keyword evidence="7 10" id="KW-0472">Membrane</keyword>
<dbReference type="Pfam" id="PF20653">
    <property type="entry name" value="COG6_C"/>
    <property type="match status" value="1"/>
</dbReference>
<dbReference type="GO" id="GO:0017119">
    <property type="term" value="C:Golgi transport complex"/>
    <property type="evidence" value="ECO:0007669"/>
    <property type="project" value="UniProtKB-UniRule"/>
</dbReference>
<organism evidence="13 14">
    <name type="scientific">Chytriomyces confervae</name>
    <dbReference type="NCBI Taxonomy" id="246404"/>
    <lineage>
        <taxon>Eukaryota</taxon>
        <taxon>Fungi</taxon>
        <taxon>Fungi incertae sedis</taxon>
        <taxon>Chytridiomycota</taxon>
        <taxon>Chytridiomycota incertae sedis</taxon>
        <taxon>Chytridiomycetes</taxon>
        <taxon>Chytridiales</taxon>
        <taxon>Chytriomycetaceae</taxon>
        <taxon>Chytriomyces</taxon>
    </lineage>
</organism>
<evidence type="ECO:0000256" key="7">
    <source>
        <dbReference type="ARBA" id="ARBA00023136"/>
    </source>
</evidence>
<comment type="function">
    <text evidence="10">Acts as component of the peripheral membrane COG complex that is involved in intra-Golgi protein trafficking. COG is located at the cis-Golgi, and regulates tethering of retrograde intra-Golgi vesicles and possibly a number of other membrane trafficking events.</text>
</comment>
<feature type="domain" description="Conserved oligomeric complex COG6 N-terminal" evidence="11">
    <location>
        <begin position="49"/>
        <end position="152"/>
    </location>
</feature>
<gene>
    <name evidence="13" type="ORF">CcCBS67573_g06993</name>
</gene>
<evidence type="ECO:0000313" key="14">
    <source>
        <dbReference type="Proteomes" id="UP000320333"/>
    </source>
</evidence>
<dbReference type="AlphaFoldDB" id="A0A507F005"/>
<comment type="subunit">
    <text evidence="10">Component of the conserved oligomeric Golgi complex.</text>
</comment>
<comment type="caution">
    <text evidence="13">The sequence shown here is derived from an EMBL/GenBank/DDBJ whole genome shotgun (WGS) entry which is preliminary data.</text>
</comment>
<comment type="function">
    <text evidence="9">Acts as a component of the peripheral membrane COG complex that is involved in intra-Golgi protein trafficking. COG is located at the cis-Golgi, and regulates tethering of retrograde intra-Golgi vesicles and possibly a number of other membrane trafficking events.</text>
</comment>
<dbReference type="GO" id="GO:0000139">
    <property type="term" value="C:Golgi membrane"/>
    <property type="evidence" value="ECO:0007669"/>
    <property type="project" value="UniProtKB-SubCell"/>
</dbReference>